<evidence type="ECO:0000313" key="2">
    <source>
        <dbReference type="Proteomes" id="UP001175211"/>
    </source>
</evidence>
<organism evidence="1 2">
    <name type="scientific">Armillaria tabescens</name>
    <name type="common">Ringless honey mushroom</name>
    <name type="synonym">Agaricus tabescens</name>
    <dbReference type="NCBI Taxonomy" id="1929756"/>
    <lineage>
        <taxon>Eukaryota</taxon>
        <taxon>Fungi</taxon>
        <taxon>Dikarya</taxon>
        <taxon>Basidiomycota</taxon>
        <taxon>Agaricomycotina</taxon>
        <taxon>Agaricomycetes</taxon>
        <taxon>Agaricomycetidae</taxon>
        <taxon>Agaricales</taxon>
        <taxon>Marasmiineae</taxon>
        <taxon>Physalacriaceae</taxon>
        <taxon>Desarmillaria</taxon>
    </lineage>
</organism>
<reference evidence="1" key="1">
    <citation type="submission" date="2023-06" db="EMBL/GenBank/DDBJ databases">
        <authorList>
            <consortium name="Lawrence Berkeley National Laboratory"/>
            <person name="Ahrendt S."/>
            <person name="Sahu N."/>
            <person name="Indic B."/>
            <person name="Wong-Bajracharya J."/>
            <person name="Merenyi Z."/>
            <person name="Ke H.-M."/>
            <person name="Monk M."/>
            <person name="Kocsube S."/>
            <person name="Drula E."/>
            <person name="Lipzen A."/>
            <person name="Balint B."/>
            <person name="Henrissat B."/>
            <person name="Andreopoulos B."/>
            <person name="Martin F.M."/>
            <person name="Harder C.B."/>
            <person name="Rigling D."/>
            <person name="Ford K.L."/>
            <person name="Foster G.D."/>
            <person name="Pangilinan J."/>
            <person name="Papanicolaou A."/>
            <person name="Barry K."/>
            <person name="LaButti K."/>
            <person name="Viragh M."/>
            <person name="Koriabine M."/>
            <person name="Yan M."/>
            <person name="Riley R."/>
            <person name="Champramary S."/>
            <person name="Plett K.L."/>
            <person name="Tsai I.J."/>
            <person name="Slot J."/>
            <person name="Sipos G."/>
            <person name="Plett J."/>
            <person name="Nagy L.G."/>
            <person name="Grigoriev I.V."/>
        </authorList>
    </citation>
    <scope>NUCLEOTIDE SEQUENCE</scope>
    <source>
        <strain evidence="1">CCBAS 213</strain>
    </source>
</reference>
<gene>
    <name evidence="1" type="ORF">EV420DRAFT_1017717</name>
</gene>
<keyword evidence="2" id="KW-1185">Reference proteome</keyword>
<proteinExistence type="predicted"/>
<protein>
    <submittedName>
        <fullName evidence="1">Uncharacterized protein</fullName>
    </submittedName>
</protein>
<dbReference type="Proteomes" id="UP001175211">
    <property type="component" value="Unassembled WGS sequence"/>
</dbReference>
<name>A0AA39MS29_ARMTA</name>
<accession>A0AA39MS29</accession>
<dbReference type="GeneID" id="85348880"/>
<evidence type="ECO:0000313" key="1">
    <source>
        <dbReference type="EMBL" id="KAK0443959.1"/>
    </source>
</evidence>
<dbReference type="EMBL" id="JAUEPS010000056">
    <property type="protein sequence ID" value="KAK0443959.1"/>
    <property type="molecule type" value="Genomic_DNA"/>
</dbReference>
<dbReference type="RefSeq" id="XP_060324926.1">
    <property type="nucleotide sequence ID" value="XM_060465332.1"/>
</dbReference>
<dbReference type="AlphaFoldDB" id="A0AA39MS29"/>
<comment type="caution">
    <text evidence="1">The sequence shown here is derived from an EMBL/GenBank/DDBJ whole genome shotgun (WGS) entry which is preliminary data.</text>
</comment>
<sequence>MYTNPLHPSIPNTYQSGFSALGPAVIGTSDASLHPSWKRVPQIPLSCQSSRTPHSQSPIIFEMRGVKYKGISVRDLMSRGPAEIPQMLVGGNDVYLQGGQDRIYLRVPWPGYEHLNYFYEIKFNPRTGITLAILAEEIGSRINQFYSAAQYAASSKQGWRVGPRNIRLEHMILLSLWNTHENCWQAEIAIHS</sequence>